<dbReference type="GO" id="GO:0004573">
    <property type="term" value="F:Glc3Man9GlcNAc2 oligosaccharide glucosidase activity"/>
    <property type="evidence" value="ECO:0007669"/>
    <property type="project" value="InterPro"/>
</dbReference>
<evidence type="ECO:0000256" key="4">
    <source>
        <dbReference type="SAM" id="MobiDB-lite"/>
    </source>
</evidence>
<keyword evidence="2" id="KW-0378">Hydrolase</keyword>
<dbReference type="InterPro" id="IPR054491">
    <property type="entry name" value="MGH1-like_GH"/>
</dbReference>
<evidence type="ECO:0000256" key="3">
    <source>
        <dbReference type="ARBA" id="ARBA00023295"/>
    </source>
</evidence>
<dbReference type="PANTHER" id="PTHR10412:SF11">
    <property type="entry name" value="MANNOSYL-OLIGOSACCHARIDE GLUCOSIDASE"/>
    <property type="match status" value="1"/>
</dbReference>
<dbReference type="Pfam" id="PF22422">
    <property type="entry name" value="MGH1-like_GH"/>
    <property type="match status" value="1"/>
</dbReference>
<feature type="domain" description="Mannosylglycerate hydrolase MGH1-like glycoside hydrolase" evidence="5">
    <location>
        <begin position="55"/>
        <end position="450"/>
    </location>
</feature>
<dbReference type="InterPro" id="IPR012341">
    <property type="entry name" value="6hp_glycosidase-like_sf"/>
</dbReference>
<dbReference type="Gene3D" id="1.50.10.10">
    <property type="match status" value="1"/>
</dbReference>
<evidence type="ECO:0000256" key="2">
    <source>
        <dbReference type="ARBA" id="ARBA00022801"/>
    </source>
</evidence>
<gene>
    <name evidence="6" type="ORF">JK359_02490</name>
</gene>
<dbReference type="SUPFAM" id="SSF48208">
    <property type="entry name" value="Six-hairpin glycosidases"/>
    <property type="match status" value="1"/>
</dbReference>
<reference evidence="6" key="1">
    <citation type="submission" date="2021-01" db="EMBL/GenBank/DDBJ databases">
        <title>WGS of actinomycetes isolated from Thailand.</title>
        <authorList>
            <person name="Thawai C."/>
        </authorList>
    </citation>
    <scope>NUCLEOTIDE SEQUENCE</scope>
    <source>
        <strain evidence="6">RCU-197</strain>
    </source>
</reference>
<evidence type="ECO:0000259" key="5">
    <source>
        <dbReference type="Pfam" id="PF22422"/>
    </source>
</evidence>
<dbReference type="EMBL" id="JAERRK010000001">
    <property type="protein sequence ID" value="MBL1080852.1"/>
    <property type="molecule type" value="Genomic_DNA"/>
</dbReference>
<dbReference type="GO" id="GO:0006487">
    <property type="term" value="P:protein N-linked glycosylation"/>
    <property type="evidence" value="ECO:0007669"/>
    <property type="project" value="TreeGrafter"/>
</dbReference>
<comment type="caution">
    <text evidence="6">The sequence shown here is derived from an EMBL/GenBank/DDBJ whole genome shotgun (WGS) entry which is preliminary data.</text>
</comment>
<organism evidence="6 7">
    <name type="scientific">Streptomyces actinomycinicus</name>
    <dbReference type="NCBI Taxonomy" id="1695166"/>
    <lineage>
        <taxon>Bacteria</taxon>
        <taxon>Bacillati</taxon>
        <taxon>Actinomycetota</taxon>
        <taxon>Actinomycetes</taxon>
        <taxon>Kitasatosporales</taxon>
        <taxon>Streptomycetaceae</taxon>
        <taxon>Streptomyces</taxon>
    </lineage>
</organism>
<sequence>MERSAQLSTRGPEYETAYDIAYDPPDTTSALHVGAARVLDANWTGSSTVPSRNLYPHQWSWDSAFIAIGLRHVSPLRAQTELETLLAAQWADGRIPHIVFNPSVPLDAYFPSPDFWRSATAGRSAGAPCTVQTSGIVQPPVHALAAWLVHRADPGLSRARGFLARVYPRLAAWHRYLLHRRDLGGGGLVSVVHPWEQGMDNSPCWDAPLARITPAPTRSFRRADLDHSAPEDRPTDLDYGRYVRLAADYRDGGYRDPGGAGGGGFALEDPAFNALLIASEQALARIAEELGAAGTARRARAERLTAALVARLWDAEAGMFLCRDLGGGGLLPERSVSGLVPLLLPGLPRGIAAALLRTLRGPHFSLGDRTRLVPSYDLLGEAFDPHRYWRGPAWFNTSWLVERGLRVQGEPAAADALRAAVLQLAGATGFAEYVDPFTGEACGAAGFSWTAALALDLLHGRRTPHDRQTLDKSRQKGVSPADTGTFDRSDRGRDRG</sequence>
<evidence type="ECO:0000256" key="1">
    <source>
        <dbReference type="ARBA" id="ARBA00010833"/>
    </source>
</evidence>
<feature type="compositionally biased region" description="Basic and acidic residues" evidence="4">
    <location>
        <begin position="464"/>
        <end position="474"/>
    </location>
</feature>
<evidence type="ECO:0000313" key="7">
    <source>
        <dbReference type="Proteomes" id="UP000661858"/>
    </source>
</evidence>
<keyword evidence="7" id="KW-1185">Reference proteome</keyword>
<feature type="compositionally biased region" description="Basic and acidic residues" evidence="4">
    <location>
        <begin position="485"/>
        <end position="496"/>
    </location>
</feature>
<protein>
    <recommendedName>
        <fullName evidence="5">Mannosylglycerate hydrolase MGH1-like glycoside hydrolase domain-containing protein</fullName>
    </recommendedName>
</protein>
<dbReference type="GO" id="GO:0009311">
    <property type="term" value="P:oligosaccharide metabolic process"/>
    <property type="evidence" value="ECO:0007669"/>
    <property type="project" value="InterPro"/>
</dbReference>
<keyword evidence="3" id="KW-0326">Glycosidase</keyword>
<feature type="region of interest" description="Disordered" evidence="4">
    <location>
        <begin position="464"/>
        <end position="496"/>
    </location>
</feature>
<dbReference type="InterPro" id="IPR008928">
    <property type="entry name" value="6-hairpin_glycosidase_sf"/>
</dbReference>
<dbReference type="AlphaFoldDB" id="A0A937EED8"/>
<dbReference type="Proteomes" id="UP000661858">
    <property type="component" value="Unassembled WGS sequence"/>
</dbReference>
<dbReference type="InterPro" id="IPR004888">
    <property type="entry name" value="Glycoside_hydrolase_63"/>
</dbReference>
<name>A0A937EED8_9ACTN</name>
<dbReference type="RefSeq" id="WP_201831091.1">
    <property type="nucleotide sequence ID" value="NZ_JAERRK010000001.1"/>
</dbReference>
<comment type="similarity">
    <text evidence="1">Belongs to the glycosyl hydrolase 63 family.</text>
</comment>
<evidence type="ECO:0000313" key="6">
    <source>
        <dbReference type="EMBL" id="MBL1080852.1"/>
    </source>
</evidence>
<proteinExistence type="inferred from homology"/>
<accession>A0A937EED8</accession>
<dbReference type="PANTHER" id="PTHR10412">
    <property type="entry name" value="MANNOSYL-OLIGOSACCHARIDE GLUCOSIDASE"/>
    <property type="match status" value="1"/>
</dbReference>